<dbReference type="AlphaFoldDB" id="A0A0P6A8I6"/>
<reference evidence="1 2" key="1">
    <citation type="submission" date="2016-03" db="EMBL/GenBank/DDBJ databases">
        <title>EvidentialGene: Evidence-directed Construction of Genes on Genomes.</title>
        <authorList>
            <person name="Gilbert D.G."/>
            <person name="Choi J.-H."/>
            <person name="Mockaitis K."/>
            <person name="Colbourne J."/>
            <person name="Pfrender M."/>
        </authorList>
    </citation>
    <scope>NUCLEOTIDE SEQUENCE [LARGE SCALE GENOMIC DNA]</scope>
    <source>
        <strain evidence="1 2">Xinb3</strain>
        <tissue evidence="1">Complete organism</tissue>
    </source>
</reference>
<keyword evidence="2" id="KW-1185">Reference proteome</keyword>
<dbReference type="EMBL" id="LRGB01003123">
    <property type="protein sequence ID" value="KZS04363.1"/>
    <property type="molecule type" value="Genomic_DNA"/>
</dbReference>
<sequence>MIGTQSIRIFLAPLLGDFSDFLACGRRYLLPRKGGHRHSRWRKKKADSIPDRKEVVLDRVLYRDKEIRIRFEEWRDVDGSDEGRLHLNECQS</sequence>
<proteinExistence type="predicted"/>
<protein>
    <submittedName>
        <fullName evidence="1">Uncharacterized protein</fullName>
    </submittedName>
</protein>
<comment type="caution">
    <text evidence="1">The sequence shown here is derived from an EMBL/GenBank/DDBJ whole genome shotgun (WGS) entry which is preliminary data.</text>
</comment>
<dbReference type="Proteomes" id="UP000076858">
    <property type="component" value="Unassembled WGS sequence"/>
</dbReference>
<accession>A0A0P6A8I6</accession>
<organism evidence="1 2">
    <name type="scientific">Daphnia magna</name>
    <dbReference type="NCBI Taxonomy" id="35525"/>
    <lineage>
        <taxon>Eukaryota</taxon>
        <taxon>Metazoa</taxon>
        <taxon>Ecdysozoa</taxon>
        <taxon>Arthropoda</taxon>
        <taxon>Crustacea</taxon>
        <taxon>Branchiopoda</taxon>
        <taxon>Diplostraca</taxon>
        <taxon>Cladocera</taxon>
        <taxon>Anomopoda</taxon>
        <taxon>Daphniidae</taxon>
        <taxon>Daphnia</taxon>
    </lineage>
</organism>
<name>A0A0P6A8I6_9CRUS</name>
<evidence type="ECO:0000313" key="1">
    <source>
        <dbReference type="EMBL" id="KZS04363.1"/>
    </source>
</evidence>
<gene>
    <name evidence="1" type="ORF">APZ42_032675</name>
</gene>
<evidence type="ECO:0000313" key="2">
    <source>
        <dbReference type="Proteomes" id="UP000076858"/>
    </source>
</evidence>